<evidence type="ECO:0000259" key="10">
    <source>
        <dbReference type="PROSITE" id="PS50968"/>
    </source>
</evidence>
<keyword evidence="8 9" id="KW-0012">Acyltransferase</keyword>
<dbReference type="FunFam" id="2.40.50.100:FF:000013">
    <property type="entry name" value="Dihydrolipoamide acetyltransferase component of pyruvate dehydrogenase complex"/>
    <property type="match status" value="1"/>
</dbReference>
<proteinExistence type="inferred from homology"/>
<protein>
    <recommendedName>
        <fullName evidence="9">Dihydrolipoamide acetyltransferase component of pyruvate dehydrogenase complex</fullName>
        <ecNumber evidence="9">2.3.1.-</ecNumber>
    </recommendedName>
</protein>
<evidence type="ECO:0000256" key="5">
    <source>
        <dbReference type="ARBA" id="ARBA00022823"/>
    </source>
</evidence>
<evidence type="ECO:0000256" key="2">
    <source>
        <dbReference type="ARBA" id="ARBA00004305"/>
    </source>
</evidence>
<evidence type="ECO:0000313" key="13">
    <source>
        <dbReference type="Proteomes" id="UP001530400"/>
    </source>
</evidence>
<dbReference type="PROSITE" id="PS00189">
    <property type="entry name" value="LIPOYL"/>
    <property type="match status" value="1"/>
</dbReference>
<dbReference type="InterPro" id="IPR004167">
    <property type="entry name" value="PSBD"/>
</dbReference>
<reference evidence="12 13" key="1">
    <citation type="submission" date="2024-10" db="EMBL/GenBank/DDBJ databases">
        <title>Updated reference genomes for cyclostephanoid diatoms.</title>
        <authorList>
            <person name="Roberts W.R."/>
            <person name="Alverson A.J."/>
        </authorList>
    </citation>
    <scope>NUCLEOTIDE SEQUENCE [LARGE SCALE GENOMIC DNA]</scope>
    <source>
        <strain evidence="12 13">AJA010-31</strain>
    </source>
</reference>
<dbReference type="PROSITE" id="PS50968">
    <property type="entry name" value="BIOTINYL_LIPOYL"/>
    <property type="match status" value="1"/>
</dbReference>
<dbReference type="Proteomes" id="UP001530400">
    <property type="component" value="Unassembled WGS sequence"/>
</dbReference>
<comment type="cofactor">
    <cofactor evidence="1 9">
        <name>(R)-lipoate</name>
        <dbReference type="ChEBI" id="CHEBI:83088"/>
    </cofactor>
</comment>
<organism evidence="12 13">
    <name type="scientific">Cyclotella atomus</name>
    <dbReference type="NCBI Taxonomy" id="382360"/>
    <lineage>
        <taxon>Eukaryota</taxon>
        <taxon>Sar</taxon>
        <taxon>Stramenopiles</taxon>
        <taxon>Ochrophyta</taxon>
        <taxon>Bacillariophyta</taxon>
        <taxon>Coscinodiscophyceae</taxon>
        <taxon>Thalassiosirophycidae</taxon>
        <taxon>Stephanodiscales</taxon>
        <taxon>Stephanodiscaceae</taxon>
        <taxon>Cyclotella</taxon>
    </lineage>
</organism>
<feature type="domain" description="Peripheral subunit-binding (PSBD)" evidence="11">
    <location>
        <begin position="189"/>
        <end position="226"/>
    </location>
</feature>
<dbReference type="FunFam" id="3.30.559.10:FF:000007">
    <property type="entry name" value="Dihydrolipoamide acetyltransferase component of pyruvate dehydrogenase complex"/>
    <property type="match status" value="1"/>
</dbReference>
<evidence type="ECO:0000256" key="9">
    <source>
        <dbReference type="RuleBase" id="RU003423"/>
    </source>
</evidence>
<dbReference type="PROSITE" id="PS51826">
    <property type="entry name" value="PSBD"/>
    <property type="match status" value="1"/>
</dbReference>
<evidence type="ECO:0000256" key="7">
    <source>
        <dbReference type="ARBA" id="ARBA00023128"/>
    </source>
</evidence>
<keyword evidence="13" id="KW-1185">Reference proteome</keyword>
<accession>A0ABD3PLK5</accession>
<keyword evidence="6" id="KW-0809">Transit peptide</keyword>
<feature type="domain" description="Lipoyl-binding" evidence="10">
    <location>
        <begin position="52"/>
        <end position="127"/>
    </location>
</feature>
<dbReference type="SUPFAM" id="SSF52777">
    <property type="entry name" value="CoA-dependent acyltransferases"/>
    <property type="match status" value="1"/>
</dbReference>
<dbReference type="InterPro" id="IPR003016">
    <property type="entry name" value="2-oxoA_DH_lipoyl-BS"/>
</dbReference>
<dbReference type="EC" id="2.3.1.-" evidence="9"/>
<keyword evidence="5 9" id="KW-0450">Lipoyl</keyword>
<dbReference type="Pfam" id="PF02817">
    <property type="entry name" value="E3_binding"/>
    <property type="match status" value="1"/>
</dbReference>
<evidence type="ECO:0000256" key="3">
    <source>
        <dbReference type="ARBA" id="ARBA00007317"/>
    </source>
</evidence>
<dbReference type="CDD" id="cd06849">
    <property type="entry name" value="lipoyl_domain"/>
    <property type="match status" value="1"/>
</dbReference>
<dbReference type="Pfam" id="PF00198">
    <property type="entry name" value="2-oxoacid_dh"/>
    <property type="match status" value="1"/>
</dbReference>
<keyword evidence="7" id="KW-0496">Mitochondrion</keyword>
<dbReference type="Gene3D" id="3.30.559.10">
    <property type="entry name" value="Chloramphenicol acetyltransferase-like domain"/>
    <property type="match status" value="1"/>
</dbReference>
<comment type="similarity">
    <text evidence="3 9">Belongs to the 2-oxoacid dehydrogenase family.</text>
</comment>
<comment type="subcellular location">
    <subcellularLocation>
        <location evidence="2">Mitochondrion matrix</location>
    </subcellularLocation>
</comment>
<gene>
    <name evidence="12" type="ORF">ACHAWO_011833</name>
</gene>
<dbReference type="SUPFAM" id="SSF47005">
    <property type="entry name" value="Peripheral subunit-binding domain of 2-oxo acid dehydrogenase complex"/>
    <property type="match status" value="1"/>
</dbReference>
<dbReference type="InterPro" id="IPR011053">
    <property type="entry name" value="Single_hybrid_motif"/>
</dbReference>
<dbReference type="Gene3D" id="4.10.320.10">
    <property type="entry name" value="E3-binding domain"/>
    <property type="match status" value="1"/>
</dbReference>
<sequence length="492" mass="53600">MSRALSSSMQCNVQTRSFYEFSSRTPVPRPIISHQLQSRFKSAHPVIDDTALTPFRLADIGEGIAEVELLQWYVEPGAAVHQFDRICQVQSDKASVEITSRYDGIVRELCAEVGGVVKVGEPLCFMETDQGSSGQETLHNVDEGERLSVPSVASDYSRLYEEESFVSDDVPEAVSSDSDRFTSSSSKVMSSPAVRKLGKEHGIDISTIKGSGPNGRVLKSDVLKIIQPGGAILDTANNATPATANANIATVPITSSQEDEIIPIRGYHRLMVKSMTSSLSVPHMVYTDEINVTSLQELRFQLKPICTEKGIKLTLLPFFLKAASLALNQYPVVNGSIDIEKMELIVHKRHDLGVAVDTPKGLVVVVVRGCEKRSVQEIAVELGRLFALAAEGNLTEDDISNPTFTLSNIGAIGGTYMSPVVLPPQVAIGAMGKIQRLPRFVNNSSNEVEAAQIMPISWGGDHRAIDGATMARFSNAWKHYVENPQAMTLEMR</sequence>
<keyword evidence="4 9" id="KW-0808">Transferase</keyword>
<dbReference type="GO" id="GO:0016746">
    <property type="term" value="F:acyltransferase activity"/>
    <property type="evidence" value="ECO:0007669"/>
    <property type="project" value="UniProtKB-KW"/>
</dbReference>
<dbReference type="EMBL" id="JALLPJ020000557">
    <property type="protein sequence ID" value="KAL3788617.1"/>
    <property type="molecule type" value="Genomic_DNA"/>
</dbReference>
<evidence type="ECO:0000256" key="6">
    <source>
        <dbReference type="ARBA" id="ARBA00022946"/>
    </source>
</evidence>
<dbReference type="SUPFAM" id="SSF51230">
    <property type="entry name" value="Single hybrid motif"/>
    <property type="match status" value="1"/>
</dbReference>
<evidence type="ECO:0000256" key="8">
    <source>
        <dbReference type="ARBA" id="ARBA00023315"/>
    </source>
</evidence>
<comment type="caution">
    <text evidence="12">The sequence shown here is derived from an EMBL/GenBank/DDBJ whole genome shotgun (WGS) entry which is preliminary data.</text>
</comment>
<dbReference type="InterPro" id="IPR000089">
    <property type="entry name" value="Biotin_lipoyl"/>
</dbReference>
<dbReference type="InterPro" id="IPR050743">
    <property type="entry name" value="2-oxoacid_DH_E2_comp"/>
</dbReference>
<dbReference type="Gene3D" id="2.40.50.100">
    <property type="match status" value="1"/>
</dbReference>
<dbReference type="Pfam" id="PF00364">
    <property type="entry name" value="Biotin_lipoyl"/>
    <property type="match status" value="1"/>
</dbReference>
<dbReference type="GO" id="GO:0005759">
    <property type="term" value="C:mitochondrial matrix"/>
    <property type="evidence" value="ECO:0007669"/>
    <property type="project" value="UniProtKB-SubCell"/>
</dbReference>
<dbReference type="AlphaFoldDB" id="A0ABD3PLK5"/>
<evidence type="ECO:0000256" key="1">
    <source>
        <dbReference type="ARBA" id="ARBA00001938"/>
    </source>
</evidence>
<evidence type="ECO:0000313" key="12">
    <source>
        <dbReference type="EMBL" id="KAL3788617.1"/>
    </source>
</evidence>
<name>A0ABD3PLK5_9STRA</name>
<dbReference type="InterPro" id="IPR036625">
    <property type="entry name" value="E3-bd_dom_sf"/>
</dbReference>
<dbReference type="PANTHER" id="PTHR43178:SF5">
    <property type="entry name" value="LIPOAMIDE ACYLTRANSFERASE COMPONENT OF BRANCHED-CHAIN ALPHA-KETO ACID DEHYDROGENASE COMPLEX, MITOCHONDRIAL"/>
    <property type="match status" value="1"/>
</dbReference>
<evidence type="ECO:0000259" key="11">
    <source>
        <dbReference type="PROSITE" id="PS51826"/>
    </source>
</evidence>
<dbReference type="InterPro" id="IPR023213">
    <property type="entry name" value="CAT-like_dom_sf"/>
</dbReference>
<evidence type="ECO:0000256" key="4">
    <source>
        <dbReference type="ARBA" id="ARBA00022679"/>
    </source>
</evidence>
<dbReference type="InterPro" id="IPR001078">
    <property type="entry name" value="2-oxoacid_DH_actylTfrase"/>
</dbReference>
<dbReference type="PANTHER" id="PTHR43178">
    <property type="entry name" value="DIHYDROLIPOAMIDE ACETYLTRANSFERASE COMPONENT OF PYRUVATE DEHYDROGENASE COMPLEX"/>
    <property type="match status" value="1"/>
</dbReference>